<keyword evidence="2" id="KW-1133">Transmembrane helix</keyword>
<reference evidence="3" key="1">
    <citation type="submission" date="2022-06" db="EMBL/GenBank/DDBJ databases">
        <title>Genomic Encyclopedia of Archaeal and Bacterial Type Strains, Phase II (KMG-II): from individual species to whole genera.</title>
        <authorList>
            <person name="Goeker M."/>
        </authorList>
    </citation>
    <scope>NUCLEOTIDE SEQUENCE</scope>
    <source>
        <strain evidence="3">DSM 43935</strain>
    </source>
</reference>
<feature type="transmembrane region" description="Helical" evidence="2">
    <location>
        <begin position="104"/>
        <end position="122"/>
    </location>
</feature>
<evidence type="ECO:0000313" key="4">
    <source>
        <dbReference type="Proteomes" id="UP001206128"/>
    </source>
</evidence>
<gene>
    <name evidence="3" type="ORF">LX83_002263</name>
</gene>
<keyword evidence="2" id="KW-0812">Transmembrane</keyword>
<name>A0AAE3GDK9_9PSEU</name>
<dbReference type="AlphaFoldDB" id="A0AAE3GDK9"/>
<accession>A0AAE3GDK9</accession>
<organism evidence="3 4">
    <name type="scientific">Goodfellowiella coeruleoviolacea</name>
    <dbReference type="NCBI Taxonomy" id="334858"/>
    <lineage>
        <taxon>Bacteria</taxon>
        <taxon>Bacillati</taxon>
        <taxon>Actinomycetota</taxon>
        <taxon>Actinomycetes</taxon>
        <taxon>Pseudonocardiales</taxon>
        <taxon>Pseudonocardiaceae</taxon>
        <taxon>Goodfellowiella</taxon>
    </lineage>
</organism>
<dbReference type="InterPro" id="IPR024341">
    <property type="entry name" value="DUF2631"/>
</dbReference>
<keyword evidence="4" id="KW-1185">Reference proteome</keyword>
<proteinExistence type="predicted"/>
<feature type="compositionally biased region" description="Basic and acidic residues" evidence="1">
    <location>
        <begin position="27"/>
        <end position="38"/>
    </location>
</feature>
<evidence type="ECO:0000313" key="3">
    <source>
        <dbReference type="EMBL" id="MCP2165414.1"/>
    </source>
</evidence>
<dbReference type="RefSeq" id="WP_308203953.1">
    <property type="nucleotide sequence ID" value="NZ_JAMTCK010000004.1"/>
</dbReference>
<feature type="transmembrane region" description="Helical" evidence="2">
    <location>
        <begin position="80"/>
        <end position="98"/>
    </location>
</feature>
<sequence length="130" mass="14732">MFPTGYRFRLVAVGTLPLTGVSRRMCDDEPETEQHHYNEGTGGNVATSELDKRPARTVDPHDEPSAEWGWHGTFPRGIQIAGWLSTIFCFLMLIGNHHGRTEDIWLIGVGVAMAIGLIYLRARRRTAWRR</sequence>
<feature type="compositionally biased region" description="Basic and acidic residues" evidence="1">
    <location>
        <begin position="49"/>
        <end position="64"/>
    </location>
</feature>
<feature type="region of interest" description="Disordered" evidence="1">
    <location>
        <begin position="27"/>
        <end position="64"/>
    </location>
</feature>
<keyword evidence="2" id="KW-0472">Membrane</keyword>
<evidence type="ECO:0008006" key="5">
    <source>
        <dbReference type="Google" id="ProtNLM"/>
    </source>
</evidence>
<dbReference type="Pfam" id="PF10939">
    <property type="entry name" value="DUF2631"/>
    <property type="match status" value="1"/>
</dbReference>
<protein>
    <recommendedName>
        <fullName evidence="5">DUF2631 domain-containing protein</fullName>
    </recommendedName>
</protein>
<dbReference type="Proteomes" id="UP001206128">
    <property type="component" value="Unassembled WGS sequence"/>
</dbReference>
<evidence type="ECO:0000256" key="2">
    <source>
        <dbReference type="SAM" id="Phobius"/>
    </source>
</evidence>
<comment type="caution">
    <text evidence="3">The sequence shown here is derived from an EMBL/GenBank/DDBJ whole genome shotgun (WGS) entry which is preliminary data.</text>
</comment>
<dbReference type="EMBL" id="JAMTCK010000004">
    <property type="protein sequence ID" value="MCP2165414.1"/>
    <property type="molecule type" value="Genomic_DNA"/>
</dbReference>
<evidence type="ECO:0000256" key="1">
    <source>
        <dbReference type="SAM" id="MobiDB-lite"/>
    </source>
</evidence>